<evidence type="ECO:0000256" key="2">
    <source>
        <dbReference type="SAM" id="Phobius"/>
    </source>
</evidence>
<name>A0AAD6T3U6_9AGAR</name>
<feature type="region of interest" description="Disordered" evidence="1">
    <location>
        <begin position="41"/>
        <end position="72"/>
    </location>
</feature>
<comment type="caution">
    <text evidence="3">The sequence shown here is derived from an EMBL/GenBank/DDBJ whole genome shotgun (WGS) entry which is preliminary data.</text>
</comment>
<evidence type="ECO:0000313" key="4">
    <source>
        <dbReference type="Proteomes" id="UP001218188"/>
    </source>
</evidence>
<protein>
    <submittedName>
        <fullName evidence="3">Uncharacterized protein</fullName>
    </submittedName>
</protein>
<organism evidence="3 4">
    <name type="scientific">Mycena alexandri</name>
    <dbReference type="NCBI Taxonomy" id="1745969"/>
    <lineage>
        <taxon>Eukaryota</taxon>
        <taxon>Fungi</taxon>
        <taxon>Dikarya</taxon>
        <taxon>Basidiomycota</taxon>
        <taxon>Agaricomycotina</taxon>
        <taxon>Agaricomycetes</taxon>
        <taxon>Agaricomycetidae</taxon>
        <taxon>Agaricales</taxon>
        <taxon>Marasmiineae</taxon>
        <taxon>Mycenaceae</taxon>
        <taxon>Mycena</taxon>
    </lineage>
</organism>
<reference evidence="3" key="1">
    <citation type="submission" date="2023-03" db="EMBL/GenBank/DDBJ databases">
        <title>Massive genome expansion in bonnet fungi (Mycena s.s.) driven by repeated elements and novel gene families across ecological guilds.</title>
        <authorList>
            <consortium name="Lawrence Berkeley National Laboratory"/>
            <person name="Harder C.B."/>
            <person name="Miyauchi S."/>
            <person name="Viragh M."/>
            <person name="Kuo A."/>
            <person name="Thoen E."/>
            <person name="Andreopoulos B."/>
            <person name="Lu D."/>
            <person name="Skrede I."/>
            <person name="Drula E."/>
            <person name="Henrissat B."/>
            <person name="Morin E."/>
            <person name="Kohler A."/>
            <person name="Barry K."/>
            <person name="LaButti K."/>
            <person name="Morin E."/>
            <person name="Salamov A."/>
            <person name="Lipzen A."/>
            <person name="Mereny Z."/>
            <person name="Hegedus B."/>
            <person name="Baldrian P."/>
            <person name="Stursova M."/>
            <person name="Weitz H."/>
            <person name="Taylor A."/>
            <person name="Grigoriev I.V."/>
            <person name="Nagy L.G."/>
            <person name="Martin F."/>
            <person name="Kauserud H."/>
        </authorList>
    </citation>
    <scope>NUCLEOTIDE SEQUENCE</scope>
    <source>
        <strain evidence="3">CBHHK200</strain>
    </source>
</reference>
<keyword evidence="4" id="KW-1185">Reference proteome</keyword>
<dbReference type="EMBL" id="JARJCM010000030">
    <property type="protein sequence ID" value="KAJ7038819.1"/>
    <property type="molecule type" value="Genomic_DNA"/>
</dbReference>
<feature type="transmembrane region" description="Helical" evidence="2">
    <location>
        <begin position="6"/>
        <end position="27"/>
    </location>
</feature>
<keyword evidence="2" id="KW-1133">Transmembrane helix</keyword>
<evidence type="ECO:0000256" key="1">
    <source>
        <dbReference type="SAM" id="MobiDB-lite"/>
    </source>
</evidence>
<gene>
    <name evidence="3" type="ORF">C8F04DRAFT_1088628</name>
</gene>
<accession>A0AAD6T3U6</accession>
<feature type="compositionally biased region" description="Polar residues" evidence="1">
    <location>
        <begin position="54"/>
        <end position="72"/>
    </location>
</feature>
<sequence>MWSPHVLYFPPLLPLIVLLICSCIWTGEMETRTQRMTMTIRRNERRNGRGRMGWTTTNSGQMTSTSARRSLI</sequence>
<keyword evidence="2" id="KW-0472">Membrane</keyword>
<evidence type="ECO:0000313" key="3">
    <source>
        <dbReference type="EMBL" id="KAJ7038819.1"/>
    </source>
</evidence>
<keyword evidence="2" id="KW-0812">Transmembrane</keyword>
<dbReference type="AlphaFoldDB" id="A0AAD6T3U6"/>
<dbReference type="Proteomes" id="UP001218188">
    <property type="component" value="Unassembled WGS sequence"/>
</dbReference>
<proteinExistence type="predicted"/>